<feature type="compositionally biased region" description="Basic and acidic residues" evidence="1">
    <location>
        <begin position="35"/>
        <end position="55"/>
    </location>
</feature>
<name>A0A8H3G6J7_9LECA</name>
<protein>
    <submittedName>
        <fullName evidence="2">Uncharacterized protein</fullName>
    </submittedName>
</protein>
<dbReference type="EMBL" id="CAJPDT010000094">
    <property type="protein sequence ID" value="CAF9936765.1"/>
    <property type="molecule type" value="Genomic_DNA"/>
</dbReference>
<feature type="region of interest" description="Disordered" evidence="1">
    <location>
        <begin position="107"/>
        <end position="179"/>
    </location>
</feature>
<evidence type="ECO:0000313" key="2">
    <source>
        <dbReference type="EMBL" id="CAF9936765.1"/>
    </source>
</evidence>
<reference evidence="2" key="1">
    <citation type="submission" date="2021-03" db="EMBL/GenBank/DDBJ databases">
        <authorList>
            <person name="Tagirdzhanova G."/>
        </authorList>
    </citation>
    <scope>NUCLEOTIDE SEQUENCE</scope>
</reference>
<feature type="compositionally biased region" description="Basic and acidic residues" evidence="1">
    <location>
        <begin position="113"/>
        <end position="136"/>
    </location>
</feature>
<sequence>MRAPQNNLQHKQTIAENTTAPQSLVPFGRTRPHLTPHDKGRADAAQRRPRQRQEQKGTMQTRMTVVVEQSNANPARTSRHLEHTRQDRNPHLIARLLVARVVGRSSALPPCEVHGDDGAGEGERGDDAAGYEERLQAEGPDVGDEGDVRIALSRVPRGAFCEPVDEKREKRDDPDGAAD</sequence>
<dbReference type="Proteomes" id="UP000664534">
    <property type="component" value="Unassembled WGS sequence"/>
</dbReference>
<feature type="compositionally biased region" description="Basic and acidic residues" evidence="1">
    <location>
        <begin position="164"/>
        <end position="179"/>
    </location>
</feature>
<comment type="caution">
    <text evidence="2">The sequence shown here is derived from an EMBL/GenBank/DDBJ whole genome shotgun (WGS) entry which is preliminary data.</text>
</comment>
<accession>A0A8H3G6J7</accession>
<evidence type="ECO:0000256" key="1">
    <source>
        <dbReference type="SAM" id="MobiDB-lite"/>
    </source>
</evidence>
<feature type="region of interest" description="Disordered" evidence="1">
    <location>
        <begin position="71"/>
        <end position="90"/>
    </location>
</feature>
<feature type="compositionally biased region" description="Polar residues" evidence="1">
    <location>
        <begin position="1"/>
        <end position="22"/>
    </location>
</feature>
<proteinExistence type="predicted"/>
<feature type="region of interest" description="Disordered" evidence="1">
    <location>
        <begin position="1"/>
        <end position="60"/>
    </location>
</feature>
<dbReference type="AlphaFoldDB" id="A0A8H3G6J7"/>
<gene>
    <name evidence="2" type="ORF">IMSHALPRED_010879</name>
</gene>
<organism evidence="2 3">
    <name type="scientific">Imshaugia aleurites</name>
    <dbReference type="NCBI Taxonomy" id="172621"/>
    <lineage>
        <taxon>Eukaryota</taxon>
        <taxon>Fungi</taxon>
        <taxon>Dikarya</taxon>
        <taxon>Ascomycota</taxon>
        <taxon>Pezizomycotina</taxon>
        <taxon>Lecanoromycetes</taxon>
        <taxon>OSLEUM clade</taxon>
        <taxon>Lecanoromycetidae</taxon>
        <taxon>Lecanorales</taxon>
        <taxon>Lecanorineae</taxon>
        <taxon>Parmeliaceae</taxon>
        <taxon>Imshaugia</taxon>
    </lineage>
</organism>
<feature type="compositionally biased region" description="Basic and acidic residues" evidence="1">
    <location>
        <begin position="79"/>
        <end position="90"/>
    </location>
</feature>
<evidence type="ECO:0000313" key="3">
    <source>
        <dbReference type="Proteomes" id="UP000664534"/>
    </source>
</evidence>
<keyword evidence="3" id="KW-1185">Reference proteome</keyword>